<dbReference type="InterPro" id="IPR027463">
    <property type="entry name" value="AcrB_DN_DC_subdom"/>
</dbReference>
<feature type="transmembrane region" description="Helical" evidence="1">
    <location>
        <begin position="937"/>
        <end position="954"/>
    </location>
</feature>
<feature type="transmembrane region" description="Helical" evidence="1">
    <location>
        <begin position="862"/>
        <end position="882"/>
    </location>
</feature>
<proteinExistence type="predicted"/>
<evidence type="ECO:0000313" key="2">
    <source>
        <dbReference type="EMBL" id="OZM56496.1"/>
    </source>
</evidence>
<dbReference type="Gene3D" id="1.20.1640.10">
    <property type="entry name" value="Multidrug efflux transporter AcrB transmembrane domain"/>
    <property type="match status" value="2"/>
</dbReference>
<dbReference type="Gene3D" id="3.30.2090.10">
    <property type="entry name" value="Multidrug efflux transporter AcrB TolC docking domain, DN and DC subdomains"/>
    <property type="match status" value="2"/>
</dbReference>
<keyword evidence="3" id="KW-1185">Reference proteome</keyword>
<dbReference type="Pfam" id="PF00873">
    <property type="entry name" value="ACR_tran"/>
    <property type="match status" value="1"/>
</dbReference>
<feature type="transmembrane region" description="Helical" evidence="1">
    <location>
        <begin position="888"/>
        <end position="909"/>
    </location>
</feature>
<organism evidence="2 3">
    <name type="scientific">Lottiidibacillus patelloidae</name>
    <dbReference type="NCBI Taxonomy" id="2670334"/>
    <lineage>
        <taxon>Bacteria</taxon>
        <taxon>Bacillati</taxon>
        <taxon>Bacillota</taxon>
        <taxon>Bacilli</taxon>
        <taxon>Bacillales</taxon>
        <taxon>Bacillaceae</taxon>
        <taxon>Lottiidibacillus</taxon>
    </lineage>
</organism>
<dbReference type="PRINTS" id="PR00702">
    <property type="entry name" value="ACRIFLAVINRP"/>
</dbReference>
<feature type="transmembrane region" description="Helical" evidence="1">
    <location>
        <begin position="966"/>
        <end position="991"/>
    </location>
</feature>
<feature type="transmembrane region" description="Helical" evidence="1">
    <location>
        <begin position="356"/>
        <end position="376"/>
    </location>
</feature>
<feature type="transmembrane region" description="Helical" evidence="1">
    <location>
        <begin position="455"/>
        <end position="478"/>
    </location>
</feature>
<dbReference type="InterPro" id="IPR001036">
    <property type="entry name" value="Acrflvin-R"/>
</dbReference>
<evidence type="ECO:0000313" key="3">
    <source>
        <dbReference type="Proteomes" id="UP000217083"/>
    </source>
</evidence>
<dbReference type="SUPFAM" id="SSF82866">
    <property type="entry name" value="Multidrug efflux transporter AcrB transmembrane domain"/>
    <property type="match status" value="2"/>
</dbReference>
<dbReference type="RefSeq" id="WP_094925504.1">
    <property type="nucleotide sequence ID" value="NZ_NPIA01000006.1"/>
</dbReference>
<dbReference type="EMBL" id="NPIA01000006">
    <property type="protein sequence ID" value="OZM56496.1"/>
    <property type="molecule type" value="Genomic_DNA"/>
</dbReference>
<dbReference type="SUPFAM" id="SSF82693">
    <property type="entry name" value="Multidrug efflux transporter AcrB pore domain, PN1, PN2, PC1 and PC2 subdomains"/>
    <property type="match status" value="2"/>
</dbReference>
<dbReference type="PANTHER" id="PTHR32063:SF0">
    <property type="entry name" value="SWARMING MOTILITY PROTEIN SWRC"/>
    <property type="match status" value="1"/>
</dbReference>
<feature type="transmembrane region" description="Helical" evidence="1">
    <location>
        <begin position="427"/>
        <end position="449"/>
    </location>
</feature>
<accession>A0A263BTI5</accession>
<dbReference type="GO" id="GO:0042910">
    <property type="term" value="F:xenobiotic transmembrane transporter activity"/>
    <property type="evidence" value="ECO:0007669"/>
    <property type="project" value="TreeGrafter"/>
</dbReference>
<dbReference type="AlphaFoldDB" id="A0A263BTI5"/>
<feature type="transmembrane region" description="Helical" evidence="1">
    <location>
        <begin position="836"/>
        <end position="855"/>
    </location>
</feature>
<sequence length="1008" mass="111445">MKVLHLLLNRKIIVGLLILFILLLGTFASQKLEKELMPAVTFDMAMVEISAGDLPALDVESKITNLLEQKISSMKGVKSYQSTSAIGRSSLTVQFESGEGEEGFKQIEAEVAKLNAEIEEIKDVQAYQFATTAPHEMFMDLSKGSMEDMTNFANQVLKPRLEALPEVREVAYMGLEQKEIIITFNEEKLQKNSVDPMQFIAVLQQANENIAIGKLEGETDTTVRWKSEITSINELEELELSNALGELVKLKDVASVETETAVYSSTAWKDGESEFIFVQIGRPASVTTIEMTEAVRKEVAKIREEGLIEGFQLNEMMAQADYVKDSIEGVSNNVLYGGLLALVVLFLFLRNIRATIIIGLSIPISILLTFATMGMLGYSFNMISLIALGLGIGMMVDSSIVILESIYKKKELGFANREAVLQGTKEVATAVLASMLTTIVVFLPIGLLGGEAGKIMIILSVVVIITLVSSVIVAFTLIPTMSEKFLKTKERKSEEGGRIVRSYRRFITWMAGKKRRRIGIISLFALIFFSSFLLLMFVPKTVMPDMYNRQAEIYITLEKGTTPEAVNAIAEEINERMQKVTDVDSNIVYTFGNILGVFINMTPAEDATVEQKTINENIMQELREMVDAHPIEAVGGMEAFNGGSSPVQIEISGSDYETLKQLTKKLESKLSEVEGLTDISSTVDKTKTEQQIVVLHDKIKEDGLTKEQIKTQIQQAFTKMPVGSITLDYQNLPIYFMFSDDVISSKSELLKKEFITPIGIRKIGDYVKLEPYEAPVEIEHIDGNRIVKVGAQLDGKDLASVNLDVQNAIKEIDVPAGYFISLAGGLETQMERVKEMVMILAIAIFLVYVVMAIQFNSIKHPFVIMSVIPMTIVGVIIGLFITQQELSVMTGMGVVMLIGIVLNNAILLIDRTKQLRQEGKKVPEALLEAGINRTRPIFMTTLTTVFGMLPLALATGNASNYQAPMAIAIIAGLLFATMITLILIPGVYMLFEDVANGTKKIRLKKKQA</sequence>
<feature type="transmembrane region" description="Helical" evidence="1">
    <location>
        <begin position="518"/>
        <end position="538"/>
    </location>
</feature>
<feature type="transmembrane region" description="Helical" evidence="1">
    <location>
        <begin position="333"/>
        <end position="349"/>
    </location>
</feature>
<reference evidence="2 3" key="2">
    <citation type="submission" date="2017-09" db="EMBL/GenBank/DDBJ databases">
        <title>Bacillus patelloidae sp. nov., isolated from the intestinal tract of a marine limpet.</title>
        <authorList>
            <person name="Liu R."/>
            <person name="Dong C."/>
            <person name="Shao Z."/>
        </authorList>
    </citation>
    <scope>NUCLEOTIDE SEQUENCE [LARGE SCALE GENOMIC DNA]</scope>
    <source>
        <strain evidence="2 3">SA5d-4</strain>
    </source>
</reference>
<reference evidence="3" key="1">
    <citation type="submission" date="2017-08" db="EMBL/GenBank/DDBJ databases">
        <authorList>
            <person name="Huang Z."/>
        </authorList>
    </citation>
    <scope>NUCLEOTIDE SEQUENCE [LARGE SCALE GENOMIC DNA]</scope>
    <source>
        <strain evidence="3">SA5d-4</strain>
    </source>
</reference>
<evidence type="ECO:0000256" key="1">
    <source>
        <dbReference type="SAM" id="Phobius"/>
    </source>
</evidence>
<name>A0A263BTI5_9BACI</name>
<dbReference type="Gene3D" id="3.30.70.1430">
    <property type="entry name" value="Multidrug efflux transporter AcrB pore domain"/>
    <property type="match status" value="2"/>
</dbReference>
<keyword evidence="1" id="KW-1133">Transmembrane helix</keyword>
<dbReference type="GO" id="GO:0005886">
    <property type="term" value="C:plasma membrane"/>
    <property type="evidence" value="ECO:0007669"/>
    <property type="project" value="TreeGrafter"/>
</dbReference>
<dbReference type="Proteomes" id="UP000217083">
    <property type="component" value="Unassembled WGS sequence"/>
</dbReference>
<gene>
    <name evidence="2" type="ORF">CIB95_12025</name>
</gene>
<dbReference type="Gene3D" id="3.30.70.1440">
    <property type="entry name" value="Multidrug efflux transporter AcrB pore domain"/>
    <property type="match status" value="1"/>
</dbReference>
<dbReference type="PANTHER" id="PTHR32063">
    <property type="match status" value="1"/>
</dbReference>
<keyword evidence="1" id="KW-0812">Transmembrane</keyword>
<feature type="transmembrane region" description="Helical" evidence="1">
    <location>
        <begin position="382"/>
        <end position="406"/>
    </location>
</feature>
<keyword evidence="1" id="KW-0472">Membrane</keyword>
<protein>
    <submittedName>
        <fullName evidence="2">Acriflavin resistance protein</fullName>
    </submittedName>
</protein>
<dbReference type="Gene3D" id="3.30.70.1320">
    <property type="entry name" value="Multidrug efflux transporter AcrB pore domain like"/>
    <property type="match status" value="1"/>
</dbReference>
<dbReference type="SUPFAM" id="SSF82714">
    <property type="entry name" value="Multidrug efflux transporter AcrB TolC docking domain, DN and DC subdomains"/>
    <property type="match status" value="1"/>
</dbReference>
<comment type="caution">
    <text evidence="2">The sequence shown here is derived from an EMBL/GenBank/DDBJ whole genome shotgun (WGS) entry which is preliminary data.</text>
</comment>